<comment type="caution">
    <text evidence="2">The sequence shown here is derived from an EMBL/GenBank/DDBJ whole genome shotgun (WGS) entry which is preliminary data.</text>
</comment>
<dbReference type="AlphaFoldDB" id="A0A4S4CZC2"/>
<dbReference type="EMBL" id="SDRB02013315">
    <property type="protein sequence ID" value="THF95239.1"/>
    <property type="molecule type" value="Genomic_DNA"/>
</dbReference>
<accession>A0A4S4CZC2</accession>
<evidence type="ECO:0000313" key="3">
    <source>
        <dbReference type="Proteomes" id="UP000306102"/>
    </source>
</evidence>
<dbReference type="STRING" id="542762.A0A4S4CZC2"/>
<dbReference type="Proteomes" id="UP000306102">
    <property type="component" value="Unassembled WGS sequence"/>
</dbReference>
<evidence type="ECO:0000313" key="2">
    <source>
        <dbReference type="EMBL" id="THF95239.1"/>
    </source>
</evidence>
<keyword evidence="3" id="KW-1185">Reference proteome</keyword>
<evidence type="ECO:0000256" key="1">
    <source>
        <dbReference type="SAM" id="MobiDB-lite"/>
    </source>
</evidence>
<feature type="region of interest" description="Disordered" evidence="1">
    <location>
        <begin position="64"/>
        <end position="87"/>
    </location>
</feature>
<evidence type="ECO:0008006" key="4">
    <source>
        <dbReference type="Google" id="ProtNLM"/>
    </source>
</evidence>
<protein>
    <recommendedName>
        <fullName evidence="4">OVATE domain-containing protein</fullName>
    </recommendedName>
</protein>
<sequence>MMLRASISNTKKFFQKTLKSFKSFLSSDYQRLPKSPPFNPFPTQSNQELDKFYIDFTDRWDSDNDKAKAKKRKKKKEKEMNLPRANSEKEVFSGSLTKIAKSGSKKNREEEMVEEKDKNKRLGCEGKRKEECLTSCSKGKKEVRTCLVAQKIKELEMVDKSNIEHVLDIEEVLHYYSRLTCPAYVDIVDKFFMDMYAELSSLQAMAHDTQVQGR</sequence>
<organism evidence="2 3">
    <name type="scientific">Camellia sinensis var. sinensis</name>
    <name type="common">China tea</name>
    <dbReference type="NCBI Taxonomy" id="542762"/>
    <lineage>
        <taxon>Eukaryota</taxon>
        <taxon>Viridiplantae</taxon>
        <taxon>Streptophyta</taxon>
        <taxon>Embryophyta</taxon>
        <taxon>Tracheophyta</taxon>
        <taxon>Spermatophyta</taxon>
        <taxon>Magnoliopsida</taxon>
        <taxon>eudicotyledons</taxon>
        <taxon>Gunneridae</taxon>
        <taxon>Pentapetalae</taxon>
        <taxon>asterids</taxon>
        <taxon>Ericales</taxon>
        <taxon>Theaceae</taxon>
        <taxon>Camellia</taxon>
    </lineage>
</organism>
<proteinExistence type="predicted"/>
<dbReference type="PANTHER" id="PTHR35461:SF3">
    <property type="entry name" value="OVATE DOMAIN-CONTAINING PROTEIN"/>
    <property type="match status" value="1"/>
</dbReference>
<gene>
    <name evidence="2" type="ORF">TEA_019894</name>
</gene>
<name>A0A4S4CZC2_CAMSN</name>
<feature type="compositionally biased region" description="Basic and acidic residues" evidence="1">
    <location>
        <begin position="77"/>
        <end position="87"/>
    </location>
</feature>
<reference evidence="2 3" key="1">
    <citation type="journal article" date="2018" name="Proc. Natl. Acad. Sci. U.S.A.">
        <title>Draft genome sequence of Camellia sinensis var. sinensis provides insights into the evolution of the tea genome and tea quality.</title>
        <authorList>
            <person name="Wei C."/>
            <person name="Yang H."/>
            <person name="Wang S."/>
            <person name="Zhao J."/>
            <person name="Liu C."/>
            <person name="Gao L."/>
            <person name="Xia E."/>
            <person name="Lu Y."/>
            <person name="Tai Y."/>
            <person name="She G."/>
            <person name="Sun J."/>
            <person name="Cao H."/>
            <person name="Tong W."/>
            <person name="Gao Q."/>
            <person name="Li Y."/>
            <person name="Deng W."/>
            <person name="Jiang X."/>
            <person name="Wang W."/>
            <person name="Chen Q."/>
            <person name="Zhang S."/>
            <person name="Li H."/>
            <person name="Wu J."/>
            <person name="Wang P."/>
            <person name="Li P."/>
            <person name="Shi C."/>
            <person name="Zheng F."/>
            <person name="Jian J."/>
            <person name="Huang B."/>
            <person name="Shan D."/>
            <person name="Shi M."/>
            <person name="Fang C."/>
            <person name="Yue Y."/>
            <person name="Li F."/>
            <person name="Li D."/>
            <person name="Wei S."/>
            <person name="Han B."/>
            <person name="Jiang C."/>
            <person name="Yin Y."/>
            <person name="Xia T."/>
            <person name="Zhang Z."/>
            <person name="Bennetzen J.L."/>
            <person name="Zhao S."/>
            <person name="Wan X."/>
        </authorList>
    </citation>
    <scope>NUCLEOTIDE SEQUENCE [LARGE SCALE GENOMIC DNA]</scope>
    <source>
        <strain evidence="3">cv. Shuchazao</strain>
        <tissue evidence="2">Leaf</tissue>
    </source>
</reference>
<dbReference type="PANTHER" id="PTHR35461">
    <property type="entry name" value="BNAANNG14610D PROTEIN"/>
    <property type="match status" value="1"/>
</dbReference>